<keyword evidence="1" id="KW-0175">Coiled coil</keyword>
<reference evidence="4 5" key="1">
    <citation type="journal article" date="2017" name="New Microbes New Infect">
        <title>Genome sequence of 'Leucobacter massiliensis' sp. nov. isolated from human pharynx after travel to the 2014 Hajj.</title>
        <authorList>
            <person name="Leangapichart T."/>
            <person name="Gautret P."/>
            <person name="Nguyen T.T."/>
            <person name="Armstrong N."/>
            <person name="Rolain J.M."/>
        </authorList>
    </citation>
    <scope>NUCLEOTIDE SEQUENCE [LARGE SCALE GENOMIC DNA]</scope>
    <source>
        <strain evidence="4 5">122RC15</strain>
    </source>
</reference>
<comment type="caution">
    <text evidence="4">The sequence shown here is derived from an EMBL/GenBank/DDBJ whole genome shotgun (WGS) entry which is preliminary data.</text>
</comment>
<keyword evidence="4" id="KW-0255">Endonuclease</keyword>
<dbReference type="OrthoDB" id="4413592at2"/>
<evidence type="ECO:0000256" key="2">
    <source>
        <dbReference type="SAM" id="Phobius"/>
    </source>
</evidence>
<dbReference type="AlphaFoldDB" id="A0A2S9QRB9"/>
<evidence type="ECO:0000256" key="1">
    <source>
        <dbReference type="SAM" id="Coils"/>
    </source>
</evidence>
<feature type="domain" description="HNH nuclease" evidence="3">
    <location>
        <begin position="266"/>
        <end position="324"/>
    </location>
</feature>
<dbReference type="InterPro" id="IPR003615">
    <property type="entry name" value="HNH_nuc"/>
</dbReference>
<dbReference type="SMART" id="SM00507">
    <property type="entry name" value="HNHc"/>
    <property type="match status" value="1"/>
</dbReference>
<dbReference type="Proteomes" id="UP000238650">
    <property type="component" value="Unassembled WGS sequence"/>
</dbReference>
<sequence length="332" mass="37234">MPKWLFITSLIVLPLLFGAIHPILFFLALAGVLIANPLIWKYRKNKYFNGEEFQGLRAQIASVVAEHNEVVNYVAEIRGQGAFELGASSTGQYAHLANFENTSNWNYQRDRNVAEYAPHVHNASLQVVRNASMDPIKYLMKYFEIKANQETLADVQRVAEDISRLEEAVANVQRREAEIVAMINPPAFILQRYADEFWSLVGVHLSPITVPYPNYKFQYVSAGGNSGQTVNINLDTPTLDALSETLVQKIRWAKSAAGQRALMTARLRGWIKDRDRHTCQNPACGVSVAVEPNLLLEVDHIIPVSKGGLSEPENLQTLCWRCNRTKGAKMPA</sequence>
<proteinExistence type="predicted"/>
<organism evidence="4 5">
    <name type="scientific">Leucobacter massiliensis</name>
    <dbReference type="NCBI Taxonomy" id="1686285"/>
    <lineage>
        <taxon>Bacteria</taxon>
        <taxon>Bacillati</taxon>
        <taxon>Actinomycetota</taxon>
        <taxon>Actinomycetes</taxon>
        <taxon>Micrococcales</taxon>
        <taxon>Microbacteriaceae</taxon>
        <taxon>Leucobacter</taxon>
    </lineage>
</organism>
<keyword evidence="4" id="KW-0378">Hydrolase</keyword>
<dbReference type="GO" id="GO:0003676">
    <property type="term" value="F:nucleic acid binding"/>
    <property type="evidence" value="ECO:0007669"/>
    <property type="project" value="InterPro"/>
</dbReference>
<accession>A0A2S9QRB9</accession>
<dbReference type="PANTHER" id="PTHR33877:SF1">
    <property type="entry name" value="TYPE IV METHYL-DIRECTED RESTRICTION ENZYME ECOKMCRA"/>
    <property type="match status" value="1"/>
</dbReference>
<keyword evidence="5" id="KW-1185">Reference proteome</keyword>
<evidence type="ECO:0000313" key="4">
    <source>
        <dbReference type="EMBL" id="PRI12129.1"/>
    </source>
</evidence>
<dbReference type="PANTHER" id="PTHR33877">
    <property type="entry name" value="SLL1193 PROTEIN"/>
    <property type="match status" value="1"/>
</dbReference>
<keyword evidence="2" id="KW-0472">Membrane</keyword>
<dbReference type="InterPro" id="IPR052892">
    <property type="entry name" value="NA-targeting_endonuclease"/>
</dbReference>
<protein>
    <submittedName>
        <fullName evidence="4">HNH endonuclease</fullName>
    </submittedName>
</protein>
<feature type="transmembrane region" description="Helical" evidence="2">
    <location>
        <begin position="6"/>
        <end position="39"/>
    </location>
</feature>
<dbReference type="RefSeq" id="WP_105804438.1">
    <property type="nucleotide sequence ID" value="NZ_MWZD01000013.1"/>
</dbReference>
<dbReference type="Pfam" id="PF01844">
    <property type="entry name" value="HNH"/>
    <property type="match status" value="1"/>
</dbReference>
<gene>
    <name evidence="4" type="ORF">B4915_03485</name>
</gene>
<evidence type="ECO:0000313" key="5">
    <source>
        <dbReference type="Proteomes" id="UP000238650"/>
    </source>
</evidence>
<dbReference type="GO" id="GO:0004519">
    <property type="term" value="F:endonuclease activity"/>
    <property type="evidence" value="ECO:0007669"/>
    <property type="project" value="UniProtKB-KW"/>
</dbReference>
<keyword evidence="2" id="KW-1133">Transmembrane helix</keyword>
<dbReference type="CDD" id="cd00085">
    <property type="entry name" value="HNHc"/>
    <property type="match status" value="1"/>
</dbReference>
<dbReference type="EMBL" id="MWZD01000013">
    <property type="protein sequence ID" value="PRI12129.1"/>
    <property type="molecule type" value="Genomic_DNA"/>
</dbReference>
<keyword evidence="4" id="KW-0540">Nuclease</keyword>
<name>A0A2S9QRB9_9MICO</name>
<evidence type="ECO:0000259" key="3">
    <source>
        <dbReference type="SMART" id="SM00507"/>
    </source>
</evidence>
<dbReference type="Gene3D" id="1.10.30.50">
    <property type="match status" value="1"/>
</dbReference>
<dbReference type="InterPro" id="IPR002711">
    <property type="entry name" value="HNH"/>
</dbReference>
<feature type="coiled-coil region" evidence="1">
    <location>
        <begin position="148"/>
        <end position="175"/>
    </location>
</feature>
<dbReference type="GO" id="GO:0008270">
    <property type="term" value="F:zinc ion binding"/>
    <property type="evidence" value="ECO:0007669"/>
    <property type="project" value="InterPro"/>
</dbReference>
<keyword evidence="2" id="KW-0812">Transmembrane</keyword>